<name>A0AA86YP46_PROST</name>
<protein>
    <submittedName>
        <fullName evidence="1">Uncharacterized protein</fullName>
    </submittedName>
</protein>
<reference evidence="2" key="1">
    <citation type="submission" date="2008-04" db="EMBL/GenBank/DDBJ databases">
        <title>Draft genome sequence of Providencia stuartii (ATCC 25827).</title>
        <authorList>
            <person name="Sudarsanam P."/>
            <person name="Ley R."/>
            <person name="Guruge J."/>
            <person name="Turnbaugh P.J."/>
            <person name="Mahowald M."/>
            <person name="Liep D."/>
            <person name="Gordon J."/>
        </authorList>
    </citation>
    <scope>NUCLEOTIDE SEQUENCE [LARGE SCALE GENOMIC DNA]</scope>
    <source>
        <strain evidence="2">ATCC 25827</strain>
    </source>
</reference>
<proteinExistence type="predicted"/>
<evidence type="ECO:0000313" key="2">
    <source>
        <dbReference type="Proteomes" id="UP000004506"/>
    </source>
</evidence>
<reference evidence="1 2" key="3">
    <citation type="submission" date="2008-05" db="EMBL/GenBank/DDBJ databases">
        <authorList>
            <person name="Fulton L."/>
            <person name="Clifton S."/>
            <person name="Fulton B."/>
            <person name="Xu J."/>
            <person name="Minx P."/>
            <person name="Pepin K.H."/>
            <person name="Johnson M."/>
            <person name="Thiruvilangam P."/>
            <person name="Bhonagiri V."/>
            <person name="Nash W.E."/>
            <person name="Mardis E.R."/>
            <person name="Wilson R.K."/>
        </authorList>
    </citation>
    <scope>NUCLEOTIDE SEQUENCE [LARGE SCALE GENOMIC DNA]</scope>
    <source>
        <strain evidence="1 2">ATCC 25827</strain>
    </source>
</reference>
<gene>
    <name evidence="1" type="ORF">PROSTU_03647</name>
</gene>
<organism evidence="1 2">
    <name type="scientific">Providencia stuartii ATCC 25827</name>
    <dbReference type="NCBI Taxonomy" id="471874"/>
    <lineage>
        <taxon>Bacteria</taxon>
        <taxon>Pseudomonadati</taxon>
        <taxon>Pseudomonadota</taxon>
        <taxon>Gammaproteobacteria</taxon>
        <taxon>Enterobacterales</taxon>
        <taxon>Morganellaceae</taxon>
        <taxon>Providencia</taxon>
    </lineage>
</organism>
<sequence length="44" mass="5266">MTLCHNDSYRFLKHLVFLPFALKKIKTQKIQICLIYQAIKETNI</sequence>
<dbReference type="AlphaFoldDB" id="A0AA86YP46"/>
<evidence type="ECO:0000313" key="1">
    <source>
        <dbReference type="EMBL" id="EDU60440.1"/>
    </source>
</evidence>
<comment type="caution">
    <text evidence="1">The sequence shown here is derived from an EMBL/GenBank/DDBJ whole genome shotgun (WGS) entry which is preliminary data.</text>
</comment>
<accession>A0AA86YP46</accession>
<dbReference type="EMBL" id="ABJD02000101">
    <property type="protein sequence ID" value="EDU60440.1"/>
    <property type="molecule type" value="Genomic_DNA"/>
</dbReference>
<reference evidence="2" key="2">
    <citation type="submission" date="2008-04" db="EMBL/GenBank/DDBJ databases">
        <title>Draft genome sequence of Providencia stuartii(ATCC 25827).</title>
        <authorList>
            <person name="Sudarsanam P."/>
            <person name="Ley R."/>
            <person name="Guruge J."/>
            <person name="Turnbaugh P.J."/>
            <person name="Mahowald M."/>
            <person name="Liep D."/>
            <person name="Gordon J."/>
        </authorList>
    </citation>
    <scope>NUCLEOTIDE SEQUENCE [LARGE SCALE GENOMIC DNA]</scope>
    <source>
        <strain evidence="2">ATCC 25827</strain>
    </source>
</reference>
<dbReference type="Proteomes" id="UP000004506">
    <property type="component" value="Unassembled WGS sequence"/>
</dbReference>